<dbReference type="InterPro" id="IPR009061">
    <property type="entry name" value="DNA-bd_dom_put_sf"/>
</dbReference>
<evidence type="ECO:0000313" key="2">
    <source>
        <dbReference type="EMBL" id="MBF4373345.1"/>
    </source>
</evidence>
<dbReference type="InterPro" id="IPR041657">
    <property type="entry name" value="HTH_17"/>
</dbReference>
<dbReference type="RefSeq" id="WP_194663183.1">
    <property type="nucleotide sequence ID" value="NZ_RDPI01000009.1"/>
</dbReference>
<dbReference type="Proteomes" id="UP000726136">
    <property type="component" value="Unassembled WGS sequence"/>
</dbReference>
<reference evidence="2 3" key="1">
    <citation type="journal article" date="2021" name="PeerJ">
        <title>Analysis of 44 Vibrio anguillarum genomes reveals high genetic diversity.</title>
        <authorList>
            <person name="Hansen M.J."/>
            <person name="Dalsgaard I."/>
        </authorList>
    </citation>
    <scope>NUCLEOTIDE SEQUENCE [LARGE SCALE GENOMIC DNA]</scope>
    <source>
        <strain evidence="2 3">040915-1/1B</strain>
    </source>
</reference>
<name>A0ABR9Z6J0_VIBAN</name>
<dbReference type="Gene3D" id="1.10.10.10">
    <property type="entry name" value="Winged helix-like DNA-binding domain superfamily/Winged helix DNA-binding domain"/>
    <property type="match status" value="1"/>
</dbReference>
<comment type="caution">
    <text evidence="2">The sequence shown here is derived from an EMBL/GenBank/DDBJ whole genome shotgun (WGS) entry which is preliminary data.</text>
</comment>
<dbReference type="GO" id="GO:0003677">
    <property type="term" value="F:DNA binding"/>
    <property type="evidence" value="ECO:0007669"/>
    <property type="project" value="UniProtKB-KW"/>
</dbReference>
<gene>
    <name evidence="2" type="ORF">EAY46_09640</name>
</gene>
<dbReference type="EMBL" id="RDPI01000009">
    <property type="protein sequence ID" value="MBF4373345.1"/>
    <property type="molecule type" value="Genomic_DNA"/>
</dbReference>
<accession>A0ABR9Z6J0</accession>
<feature type="domain" description="Helix-turn-helix" evidence="1">
    <location>
        <begin position="16"/>
        <end position="64"/>
    </location>
</feature>
<dbReference type="InterPro" id="IPR036388">
    <property type="entry name" value="WH-like_DNA-bd_sf"/>
</dbReference>
<evidence type="ECO:0000313" key="3">
    <source>
        <dbReference type="Proteomes" id="UP000726136"/>
    </source>
</evidence>
<evidence type="ECO:0000259" key="1">
    <source>
        <dbReference type="Pfam" id="PF12728"/>
    </source>
</evidence>
<keyword evidence="2" id="KW-0238">DNA-binding</keyword>
<keyword evidence="3" id="KW-1185">Reference proteome</keyword>
<protein>
    <submittedName>
        <fullName evidence="2">DNA-binding protein</fullName>
    </submittedName>
</protein>
<organism evidence="2 3">
    <name type="scientific">Vibrio anguillarum</name>
    <name type="common">Listonella anguillarum</name>
    <dbReference type="NCBI Taxonomy" id="55601"/>
    <lineage>
        <taxon>Bacteria</taxon>
        <taxon>Pseudomonadati</taxon>
        <taxon>Pseudomonadota</taxon>
        <taxon>Gammaproteobacteria</taxon>
        <taxon>Vibrionales</taxon>
        <taxon>Vibrionaceae</taxon>
        <taxon>Vibrio</taxon>
    </lineage>
</organism>
<sequence length="155" mass="18034">MAKRLNPTLAKIHRSYTVEEAAEAQKVHKKTVRNWIRNGLPVYDEKRPLLILGTDLRLFLKQQRDGKKRQCKEGEVYCLKCRAPRKTKPETANFVHPENGTGRMFARCRECDSKVNRFFSWRQLEAIQEEFKVENAESTKTHNCEGLPPPKLPLA</sequence>
<proteinExistence type="predicted"/>
<dbReference type="Pfam" id="PF12728">
    <property type="entry name" value="HTH_17"/>
    <property type="match status" value="1"/>
</dbReference>
<dbReference type="SUPFAM" id="SSF46955">
    <property type="entry name" value="Putative DNA-binding domain"/>
    <property type="match status" value="1"/>
</dbReference>